<dbReference type="Proteomes" id="UP000602647">
    <property type="component" value="Unassembled WGS sequence"/>
</dbReference>
<comment type="caution">
    <text evidence="1">The sequence shown here is derived from an EMBL/GenBank/DDBJ whole genome shotgun (WGS) entry which is preliminary data.</text>
</comment>
<keyword evidence="2" id="KW-1185">Reference proteome</keyword>
<gene>
    <name evidence="1" type="ORF">H9L42_16455</name>
</gene>
<name>A0A923SS54_9FIRM</name>
<dbReference type="AlphaFoldDB" id="A0A923SS54"/>
<dbReference type="EMBL" id="JACRYT010000043">
    <property type="protein sequence ID" value="MBC6681402.1"/>
    <property type="molecule type" value="Genomic_DNA"/>
</dbReference>
<evidence type="ECO:0000313" key="1">
    <source>
        <dbReference type="EMBL" id="MBC6681402.1"/>
    </source>
</evidence>
<sequence length="93" mass="10730">MNQKRRPKKTYSDKEIERIKRTARAGGVSDTILLCIAVMADTLKLNEDQIVESAKDLENWSRHLDEHAIQLRDVAETIEAHTGLRFAGLRWEK</sequence>
<proteinExistence type="predicted"/>
<protein>
    <submittedName>
        <fullName evidence="1">Uncharacterized protein</fullName>
    </submittedName>
</protein>
<organism evidence="1 2">
    <name type="scientific">Zhenpiania hominis</name>
    <dbReference type="NCBI Taxonomy" id="2763644"/>
    <lineage>
        <taxon>Bacteria</taxon>
        <taxon>Bacillati</taxon>
        <taxon>Bacillota</taxon>
        <taxon>Clostridia</taxon>
        <taxon>Peptostreptococcales</taxon>
        <taxon>Anaerovoracaceae</taxon>
        <taxon>Zhenpiania</taxon>
    </lineage>
</organism>
<dbReference type="RefSeq" id="WP_187304485.1">
    <property type="nucleotide sequence ID" value="NZ_JACRYT010000043.1"/>
</dbReference>
<accession>A0A923SS54</accession>
<reference evidence="1" key="1">
    <citation type="submission" date="2020-08" db="EMBL/GenBank/DDBJ databases">
        <title>Genome public.</title>
        <authorList>
            <person name="Liu C."/>
            <person name="Sun Q."/>
        </authorList>
    </citation>
    <scope>NUCLEOTIDE SEQUENCE</scope>
    <source>
        <strain evidence="1">BX12</strain>
    </source>
</reference>
<evidence type="ECO:0000313" key="2">
    <source>
        <dbReference type="Proteomes" id="UP000602647"/>
    </source>
</evidence>